<protein>
    <submittedName>
        <fullName evidence="6">Uncharacterized protein</fullName>
    </submittedName>
</protein>
<keyword evidence="2 5" id="KW-0812">Transmembrane</keyword>
<dbReference type="RefSeq" id="XP_064656194.1">
    <property type="nucleotide sequence ID" value="XM_064805734.1"/>
</dbReference>
<dbReference type="SUPFAM" id="SSF144083">
    <property type="entry name" value="Magnesium transport protein CorA, transmembrane region"/>
    <property type="match status" value="1"/>
</dbReference>
<evidence type="ECO:0000256" key="5">
    <source>
        <dbReference type="SAM" id="Phobius"/>
    </source>
</evidence>
<evidence type="ECO:0000313" key="7">
    <source>
        <dbReference type="Proteomes" id="UP001337655"/>
    </source>
</evidence>
<comment type="caution">
    <text evidence="6">The sequence shown here is derived from an EMBL/GenBank/DDBJ whole genome shotgun (WGS) entry which is preliminary data.</text>
</comment>
<keyword evidence="4 5" id="KW-0472">Membrane</keyword>
<evidence type="ECO:0000313" key="6">
    <source>
        <dbReference type="EMBL" id="KAK5166241.1"/>
    </source>
</evidence>
<gene>
    <name evidence="6" type="ORF">LTR77_008502</name>
</gene>
<evidence type="ECO:0000256" key="1">
    <source>
        <dbReference type="ARBA" id="ARBA00004141"/>
    </source>
</evidence>
<dbReference type="EMBL" id="JAVRRT010000014">
    <property type="protein sequence ID" value="KAK5166241.1"/>
    <property type="molecule type" value="Genomic_DNA"/>
</dbReference>
<accession>A0AAV9P1Y1</accession>
<organism evidence="6 7">
    <name type="scientific">Saxophila tyrrhenica</name>
    <dbReference type="NCBI Taxonomy" id="1690608"/>
    <lineage>
        <taxon>Eukaryota</taxon>
        <taxon>Fungi</taxon>
        <taxon>Dikarya</taxon>
        <taxon>Ascomycota</taxon>
        <taxon>Pezizomycotina</taxon>
        <taxon>Dothideomycetes</taxon>
        <taxon>Dothideomycetidae</taxon>
        <taxon>Mycosphaerellales</taxon>
        <taxon>Extremaceae</taxon>
        <taxon>Saxophila</taxon>
    </lineage>
</organism>
<dbReference type="AlphaFoldDB" id="A0AAV9P1Y1"/>
<keyword evidence="7" id="KW-1185">Reference proteome</keyword>
<evidence type="ECO:0000256" key="2">
    <source>
        <dbReference type="ARBA" id="ARBA00022692"/>
    </source>
</evidence>
<name>A0AAV9P1Y1_9PEZI</name>
<dbReference type="Gene3D" id="1.20.58.340">
    <property type="entry name" value="Magnesium transport protein CorA, transmembrane region"/>
    <property type="match status" value="1"/>
</dbReference>
<dbReference type="GO" id="GO:0016020">
    <property type="term" value="C:membrane"/>
    <property type="evidence" value="ECO:0007669"/>
    <property type="project" value="UniProtKB-SubCell"/>
</dbReference>
<evidence type="ECO:0000256" key="4">
    <source>
        <dbReference type="ARBA" id="ARBA00023136"/>
    </source>
</evidence>
<dbReference type="GeneID" id="89929835"/>
<keyword evidence="3 5" id="KW-1133">Transmembrane helix</keyword>
<sequence length="460" mass="51867">MNPPPTAHGSGSFDEHTLDEGCSAIRFAEATAKTLDLYIFASGSTDVFESEIADDNALQAWIKQGGVYDRATSRGPVAAGLRLLCLLDHKPSGFKLKPEVLKSMIKSLGLPQSYPTDSVSVRVNGRQYVTDPSSTTTSQAKDITMYFISPSFRDNEMDLALSYSSTTRITHGVLVMKAAPHSPLQTILTTLRRSPALSCHPLLLPALACNAWIEITSDQYCGVHEGIREVQRTNDLMPTYFLGEKQDRGKDYQHIDQSTVQEKHRLTHERIVQQHNYLLNGLSYFVKDFVDALEGAMNHPALLQVEDGKREEMQRYIERLERKMRVGMNFRERLFGKLEMQVQALYTLMQQHDSRTNIEIATQTKRDSSAMKTLSLVSVIFLPLTAVASVFSMDPFVSRDASEGSRVIVSSQFWIYWAVVIPLTSMILCAWVVWINREQLLSRRKVGSRKQQQPISDKKV</sequence>
<feature type="transmembrane region" description="Helical" evidence="5">
    <location>
        <begin position="373"/>
        <end position="393"/>
    </location>
</feature>
<proteinExistence type="predicted"/>
<dbReference type="Proteomes" id="UP001337655">
    <property type="component" value="Unassembled WGS sequence"/>
</dbReference>
<dbReference type="InterPro" id="IPR045863">
    <property type="entry name" value="CorA_TM1_TM2"/>
</dbReference>
<reference evidence="6 7" key="1">
    <citation type="submission" date="2023-08" db="EMBL/GenBank/DDBJ databases">
        <title>Black Yeasts Isolated from many extreme environments.</title>
        <authorList>
            <person name="Coleine C."/>
            <person name="Stajich J.E."/>
            <person name="Selbmann L."/>
        </authorList>
    </citation>
    <scope>NUCLEOTIDE SEQUENCE [LARGE SCALE GENOMIC DNA]</scope>
    <source>
        <strain evidence="6 7">CCFEE 5935</strain>
    </source>
</reference>
<feature type="transmembrane region" description="Helical" evidence="5">
    <location>
        <begin position="413"/>
        <end position="435"/>
    </location>
</feature>
<comment type="subcellular location">
    <subcellularLocation>
        <location evidence="1">Membrane</location>
        <topology evidence="1">Multi-pass membrane protein</topology>
    </subcellularLocation>
</comment>
<evidence type="ECO:0000256" key="3">
    <source>
        <dbReference type="ARBA" id="ARBA00022989"/>
    </source>
</evidence>